<keyword evidence="2" id="KW-1185">Reference proteome</keyword>
<proteinExistence type="predicted"/>
<dbReference type="Proteomes" id="UP001177021">
    <property type="component" value="Unassembled WGS sequence"/>
</dbReference>
<evidence type="ECO:0000313" key="1">
    <source>
        <dbReference type="EMBL" id="CAJ2639352.1"/>
    </source>
</evidence>
<organism evidence="1 2">
    <name type="scientific">Trifolium pratense</name>
    <name type="common">Red clover</name>
    <dbReference type="NCBI Taxonomy" id="57577"/>
    <lineage>
        <taxon>Eukaryota</taxon>
        <taxon>Viridiplantae</taxon>
        <taxon>Streptophyta</taxon>
        <taxon>Embryophyta</taxon>
        <taxon>Tracheophyta</taxon>
        <taxon>Spermatophyta</taxon>
        <taxon>Magnoliopsida</taxon>
        <taxon>eudicotyledons</taxon>
        <taxon>Gunneridae</taxon>
        <taxon>Pentapetalae</taxon>
        <taxon>rosids</taxon>
        <taxon>fabids</taxon>
        <taxon>Fabales</taxon>
        <taxon>Fabaceae</taxon>
        <taxon>Papilionoideae</taxon>
        <taxon>50 kb inversion clade</taxon>
        <taxon>NPAAA clade</taxon>
        <taxon>Hologalegina</taxon>
        <taxon>IRL clade</taxon>
        <taxon>Trifolieae</taxon>
        <taxon>Trifolium</taxon>
    </lineage>
</organism>
<accession>A0ACB0J4G3</accession>
<dbReference type="EMBL" id="CASHSV030000024">
    <property type="protein sequence ID" value="CAJ2639352.1"/>
    <property type="molecule type" value="Genomic_DNA"/>
</dbReference>
<gene>
    <name evidence="1" type="ORF">MILVUS5_LOCUS9388</name>
</gene>
<comment type="caution">
    <text evidence="1">The sequence shown here is derived from an EMBL/GenBank/DDBJ whole genome shotgun (WGS) entry which is preliminary data.</text>
</comment>
<evidence type="ECO:0000313" key="2">
    <source>
        <dbReference type="Proteomes" id="UP001177021"/>
    </source>
</evidence>
<protein>
    <submittedName>
        <fullName evidence="1">Uncharacterized protein</fullName>
    </submittedName>
</protein>
<name>A0ACB0J4G3_TRIPR</name>
<reference evidence="1" key="1">
    <citation type="submission" date="2023-10" db="EMBL/GenBank/DDBJ databases">
        <authorList>
            <person name="Rodriguez Cubillos JULIANA M."/>
            <person name="De Vega J."/>
        </authorList>
    </citation>
    <scope>NUCLEOTIDE SEQUENCE</scope>
</reference>
<sequence>MGYGPEELQAKYREPYLPSMQSLKLIYIPMEDSCGHWFMMVIHLEKSKIFHLDSFLVDDKIEGRRQQIRKIAIVLSSLLLLIYKADTSFCLLPDFEKWEIVEPRGIPNVGNSENSGLWVAEWLNMEQSFNEQMTGVLDDRTVRMKIALRLLTGPHNGLRRVLEMKAADYWNMHTDNTP</sequence>